<reference evidence="2" key="2">
    <citation type="submission" date="2014-03" db="EMBL/GenBank/DDBJ databases">
        <title>Candidatus Competibacter-lineage genomes retrieved from metagenomes reveal functional metabolic diversity.</title>
        <authorList>
            <person name="McIlroy S.J."/>
            <person name="Albertsen M."/>
            <person name="Andresen E.K."/>
            <person name="Saunders A.M."/>
            <person name="Kristiansen R."/>
            <person name="Stokholm-Bjerregaard M."/>
            <person name="Nielsen K.L."/>
            <person name="Nielsen P.H."/>
        </authorList>
    </citation>
    <scope>NUCLEOTIDE SEQUENCE</scope>
    <source>
        <strain evidence="2">Run_A_D11</strain>
    </source>
</reference>
<keyword evidence="1" id="KW-0812">Transmembrane</keyword>
<feature type="transmembrane region" description="Helical" evidence="1">
    <location>
        <begin position="7"/>
        <end position="24"/>
    </location>
</feature>
<gene>
    <name evidence="2" type="ORF">BN873_470075</name>
</gene>
<dbReference type="AlphaFoldDB" id="W6MDR7"/>
<evidence type="ECO:0000313" key="3">
    <source>
        <dbReference type="Proteomes" id="UP000035760"/>
    </source>
</evidence>
<feature type="transmembrane region" description="Helical" evidence="1">
    <location>
        <begin position="36"/>
        <end position="55"/>
    </location>
</feature>
<dbReference type="Proteomes" id="UP000035760">
    <property type="component" value="Unassembled WGS sequence"/>
</dbReference>
<name>W6MDR7_9GAMM</name>
<proteinExistence type="predicted"/>
<protein>
    <submittedName>
        <fullName evidence="2">Uncharacterized protein</fullName>
    </submittedName>
</protein>
<keyword evidence="3" id="KW-1185">Reference proteome</keyword>
<keyword evidence="1" id="KW-0472">Membrane</keyword>
<organism evidence="2 3">
    <name type="scientific">Candidatus Competibacter denitrificans Run_A_D11</name>
    <dbReference type="NCBI Taxonomy" id="1400863"/>
    <lineage>
        <taxon>Bacteria</taxon>
        <taxon>Pseudomonadati</taxon>
        <taxon>Pseudomonadota</taxon>
        <taxon>Gammaproteobacteria</taxon>
        <taxon>Candidatus Competibacteraceae</taxon>
        <taxon>Candidatus Competibacter</taxon>
    </lineage>
</organism>
<reference evidence="2" key="1">
    <citation type="submission" date="2013-07" db="EMBL/GenBank/DDBJ databases">
        <authorList>
            <person name="McIlroy S."/>
        </authorList>
    </citation>
    <scope>NUCLEOTIDE SEQUENCE [LARGE SCALE GENOMIC DNA]</scope>
    <source>
        <strain evidence="2">Run_A_D11</strain>
    </source>
</reference>
<accession>W6MDR7</accession>
<dbReference type="EMBL" id="CBTJ020000055">
    <property type="protein sequence ID" value="CDI03333.1"/>
    <property type="molecule type" value="Genomic_DNA"/>
</dbReference>
<evidence type="ECO:0000313" key="2">
    <source>
        <dbReference type="EMBL" id="CDI03333.1"/>
    </source>
</evidence>
<sequence length="65" mass="7159">MPPLYRLISTLFSIGAGVLTFKVWNTSLDQDTLIKTVVFFFTMLVVKAVIAICYLKMGGKLESAG</sequence>
<evidence type="ECO:0000256" key="1">
    <source>
        <dbReference type="SAM" id="Phobius"/>
    </source>
</evidence>
<dbReference type="STRING" id="1400863.BN873_470075"/>
<comment type="caution">
    <text evidence="2">The sequence shown here is derived from an EMBL/GenBank/DDBJ whole genome shotgun (WGS) entry which is preliminary data.</text>
</comment>
<keyword evidence="1" id="KW-1133">Transmembrane helix</keyword>